<dbReference type="InParanoid" id="A0A1Y2M0E0"/>
<dbReference type="PANTHER" id="PTHR42085:SF1">
    <property type="entry name" value="F-BOX DOMAIN-CONTAINING PROTEIN"/>
    <property type="match status" value="1"/>
</dbReference>
<dbReference type="Proteomes" id="UP000193240">
    <property type="component" value="Unassembled WGS sequence"/>
</dbReference>
<dbReference type="AlphaFoldDB" id="A0A1Y2M0E0"/>
<gene>
    <name evidence="1" type="ORF">B5807_05888</name>
</gene>
<keyword evidence="2" id="KW-1185">Reference proteome</keyword>
<evidence type="ECO:0008006" key="3">
    <source>
        <dbReference type="Google" id="ProtNLM"/>
    </source>
</evidence>
<dbReference type="PANTHER" id="PTHR42085">
    <property type="entry name" value="F-BOX DOMAIN-CONTAINING PROTEIN"/>
    <property type="match status" value="1"/>
</dbReference>
<dbReference type="EMBL" id="KZ107843">
    <property type="protein sequence ID" value="OSS49624.1"/>
    <property type="molecule type" value="Genomic_DNA"/>
</dbReference>
<protein>
    <recommendedName>
        <fullName evidence="3">F-box domain-containing protein</fullName>
    </recommendedName>
</protein>
<name>A0A1Y2M0E0_EPING</name>
<proteinExistence type="predicted"/>
<sequence>MEAVMETVDNREEKPDKVSNKIKGREELRAKEPAVETRLDVQHDSKDTSPLLHLPGEIRNEIYGYLTVESEVEIRYIPEEDLASANVDFIYSQEHQALSQINRQIRQEARSYILDHCIFLVDYKDLIGYGIHMGDARDCFRNLAVDLRHLDANIDEDDRCIVVPCTLPYILEPRKLLKTLLST</sequence>
<organism evidence="1 2">
    <name type="scientific">Epicoccum nigrum</name>
    <name type="common">Soil fungus</name>
    <name type="synonym">Epicoccum purpurascens</name>
    <dbReference type="NCBI Taxonomy" id="105696"/>
    <lineage>
        <taxon>Eukaryota</taxon>
        <taxon>Fungi</taxon>
        <taxon>Dikarya</taxon>
        <taxon>Ascomycota</taxon>
        <taxon>Pezizomycotina</taxon>
        <taxon>Dothideomycetes</taxon>
        <taxon>Pleosporomycetidae</taxon>
        <taxon>Pleosporales</taxon>
        <taxon>Pleosporineae</taxon>
        <taxon>Didymellaceae</taxon>
        <taxon>Epicoccum</taxon>
    </lineage>
</organism>
<accession>A0A1Y2M0E0</accession>
<reference evidence="1 2" key="1">
    <citation type="journal article" date="2017" name="Genome Announc.">
        <title>Genome sequence of the saprophytic ascomycete Epicoccum nigrum ICMP 19927 strain isolated from New Zealand.</title>
        <authorList>
            <person name="Fokin M."/>
            <person name="Fleetwood D."/>
            <person name="Weir B.S."/>
            <person name="Villas-Boas S.G."/>
        </authorList>
    </citation>
    <scope>NUCLEOTIDE SEQUENCE [LARGE SCALE GENOMIC DNA]</scope>
    <source>
        <strain evidence="1 2">ICMP 19927</strain>
    </source>
</reference>
<evidence type="ECO:0000313" key="1">
    <source>
        <dbReference type="EMBL" id="OSS49624.1"/>
    </source>
</evidence>
<dbReference type="InterPro" id="IPR038883">
    <property type="entry name" value="AN11006-like"/>
</dbReference>
<evidence type="ECO:0000313" key="2">
    <source>
        <dbReference type="Proteomes" id="UP000193240"/>
    </source>
</evidence>